<dbReference type="Proteomes" id="UP000789396">
    <property type="component" value="Unassembled WGS sequence"/>
</dbReference>
<dbReference type="EMBL" id="CAJVPZ010006775">
    <property type="protein sequence ID" value="CAG8577683.1"/>
    <property type="molecule type" value="Genomic_DNA"/>
</dbReference>
<gene>
    <name evidence="2" type="ORF">RFULGI_LOCUS5714</name>
</gene>
<evidence type="ECO:0000313" key="2">
    <source>
        <dbReference type="EMBL" id="CAG8577683.1"/>
    </source>
</evidence>
<evidence type="ECO:0000313" key="3">
    <source>
        <dbReference type="Proteomes" id="UP000789396"/>
    </source>
</evidence>
<protein>
    <submittedName>
        <fullName evidence="2">19999_t:CDS:1</fullName>
    </submittedName>
</protein>
<accession>A0A9N9BV65</accession>
<dbReference type="OrthoDB" id="15270at2759"/>
<keyword evidence="3" id="KW-1185">Reference proteome</keyword>
<name>A0A9N9BV65_9GLOM</name>
<reference evidence="2" key="1">
    <citation type="submission" date="2021-06" db="EMBL/GenBank/DDBJ databases">
        <authorList>
            <person name="Kallberg Y."/>
            <person name="Tangrot J."/>
            <person name="Rosling A."/>
        </authorList>
    </citation>
    <scope>NUCLEOTIDE SEQUENCE</scope>
    <source>
        <strain evidence="2">IN212</strain>
    </source>
</reference>
<sequence>TVHPVKTDNSSKLIENLENQSTMSVFEYKKAKEDWVTGHDVKLTNDDNEKKKKRWESDSDDDLIELSVNEEKSDDKDLADEETFFERI</sequence>
<proteinExistence type="predicted"/>
<comment type="caution">
    <text evidence="2">The sequence shown here is derived from an EMBL/GenBank/DDBJ whole genome shotgun (WGS) entry which is preliminary data.</text>
</comment>
<dbReference type="AlphaFoldDB" id="A0A9N9BV65"/>
<organism evidence="2 3">
    <name type="scientific">Racocetra fulgida</name>
    <dbReference type="NCBI Taxonomy" id="60492"/>
    <lineage>
        <taxon>Eukaryota</taxon>
        <taxon>Fungi</taxon>
        <taxon>Fungi incertae sedis</taxon>
        <taxon>Mucoromycota</taxon>
        <taxon>Glomeromycotina</taxon>
        <taxon>Glomeromycetes</taxon>
        <taxon>Diversisporales</taxon>
        <taxon>Gigasporaceae</taxon>
        <taxon>Racocetra</taxon>
    </lineage>
</organism>
<evidence type="ECO:0000256" key="1">
    <source>
        <dbReference type="SAM" id="MobiDB-lite"/>
    </source>
</evidence>
<feature type="non-terminal residue" evidence="2">
    <location>
        <position position="88"/>
    </location>
</feature>
<feature type="region of interest" description="Disordered" evidence="1">
    <location>
        <begin position="66"/>
        <end position="88"/>
    </location>
</feature>
<feature type="compositionally biased region" description="Acidic residues" evidence="1">
    <location>
        <begin position="77"/>
        <end position="88"/>
    </location>
</feature>